<dbReference type="RefSeq" id="WP_276279794.1">
    <property type="nucleotide sequence ID" value="NZ_CP119809.1"/>
</dbReference>
<evidence type="ECO:0000313" key="3">
    <source>
        <dbReference type="EMBL" id="MFC7082221.1"/>
    </source>
</evidence>
<dbReference type="AlphaFoldDB" id="A0ABD5WUF0"/>
<evidence type="ECO:0000313" key="4">
    <source>
        <dbReference type="Proteomes" id="UP001596407"/>
    </source>
</evidence>
<feature type="domain" description="UspA" evidence="2">
    <location>
        <begin position="1"/>
        <end position="138"/>
    </location>
</feature>
<dbReference type="EMBL" id="JBHSZH010000005">
    <property type="protein sequence ID" value="MFC7082221.1"/>
    <property type="molecule type" value="Genomic_DNA"/>
</dbReference>
<dbReference type="PANTHER" id="PTHR46268:SF6">
    <property type="entry name" value="UNIVERSAL STRESS PROTEIN UP12"/>
    <property type="match status" value="1"/>
</dbReference>
<name>A0ABD5WUF0_9EURY</name>
<dbReference type="CDD" id="cd00293">
    <property type="entry name" value="USP-like"/>
    <property type="match status" value="1"/>
</dbReference>
<comment type="caution">
    <text evidence="3">The sequence shown here is derived from an EMBL/GenBank/DDBJ whole genome shotgun (WGS) entry which is preliminary data.</text>
</comment>
<dbReference type="Pfam" id="PF00582">
    <property type="entry name" value="Usp"/>
    <property type="match status" value="1"/>
</dbReference>
<reference evidence="3 4" key="1">
    <citation type="journal article" date="2019" name="Int. J. Syst. Evol. Microbiol.">
        <title>The Global Catalogue of Microorganisms (GCM) 10K type strain sequencing project: providing services to taxonomists for standard genome sequencing and annotation.</title>
        <authorList>
            <consortium name="The Broad Institute Genomics Platform"/>
            <consortium name="The Broad Institute Genome Sequencing Center for Infectious Disease"/>
            <person name="Wu L."/>
            <person name="Ma J."/>
        </authorList>
    </citation>
    <scope>NUCLEOTIDE SEQUENCE [LARGE SCALE GENOMIC DNA]</scope>
    <source>
        <strain evidence="3 4">DT72</strain>
    </source>
</reference>
<dbReference type="SUPFAM" id="SSF52402">
    <property type="entry name" value="Adenine nucleotide alpha hydrolases-like"/>
    <property type="match status" value="1"/>
</dbReference>
<dbReference type="Gene3D" id="3.40.50.620">
    <property type="entry name" value="HUPs"/>
    <property type="match status" value="1"/>
</dbReference>
<protein>
    <submittedName>
        <fullName evidence="3">Universal stress protein</fullName>
    </submittedName>
</protein>
<dbReference type="Proteomes" id="UP001596407">
    <property type="component" value="Unassembled WGS sequence"/>
</dbReference>
<organism evidence="3 4">
    <name type="scientific">Halorussus caseinilyticus</name>
    <dbReference type="NCBI Taxonomy" id="3034025"/>
    <lineage>
        <taxon>Archaea</taxon>
        <taxon>Methanobacteriati</taxon>
        <taxon>Methanobacteriota</taxon>
        <taxon>Stenosarchaea group</taxon>
        <taxon>Halobacteria</taxon>
        <taxon>Halobacteriales</taxon>
        <taxon>Haladaptataceae</taxon>
        <taxon>Halorussus</taxon>
    </lineage>
</organism>
<evidence type="ECO:0000259" key="2">
    <source>
        <dbReference type="Pfam" id="PF00582"/>
    </source>
</evidence>
<keyword evidence="4" id="KW-1185">Reference proteome</keyword>
<comment type="similarity">
    <text evidence="1">Belongs to the universal stress protein A family.</text>
</comment>
<dbReference type="PIRSF" id="PIRSF006276">
    <property type="entry name" value="UspA"/>
    <property type="match status" value="1"/>
</dbReference>
<dbReference type="PANTHER" id="PTHR46268">
    <property type="entry name" value="STRESS RESPONSE PROTEIN NHAX"/>
    <property type="match status" value="1"/>
</dbReference>
<dbReference type="PRINTS" id="PR01438">
    <property type="entry name" value="UNVRSLSTRESS"/>
</dbReference>
<sequence length="162" mass="17443">MYDTVLLPTDGSQAMETVVEHARDVAGRRGADVHVLYVVDDRAFLTLDDDRVPEVTDRLREEGERATDETATAFDDENVSVTTEIRQGNPSDEILAVADERDADLVVMGTHGADPTRNMLGSVSQKVVTLSTVPVLTVDITDADDDGTSPVVEAALDANSEN</sequence>
<accession>A0ABD5WUF0</accession>
<evidence type="ECO:0000256" key="1">
    <source>
        <dbReference type="ARBA" id="ARBA00008791"/>
    </source>
</evidence>
<dbReference type="GeneID" id="79304380"/>
<gene>
    <name evidence="3" type="ORF">ACFQJ6_21175</name>
</gene>
<dbReference type="InterPro" id="IPR006015">
    <property type="entry name" value="Universal_stress_UspA"/>
</dbReference>
<dbReference type="InterPro" id="IPR014729">
    <property type="entry name" value="Rossmann-like_a/b/a_fold"/>
</dbReference>
<dbReference type="InterPro" id="IPR006016">
    <property type="entry name" value="UspA"/>
</dbReference>
<proteinExistence type="inferred from homology"/>